<dbReference type="OrthoDB" id="2065010at2"/>
<evidence type="ECO:0000313" key="2">
    <source>
        <dbReference type="Proteomes" id="UP000317747"/>
    </source>
</evidence>
<evidence type="ECO:0000313" key="1">
    <source>
        <dbReference type="EMBL" id="TPV45630.1"/>
    </source>
</evidence>
<accession>A0A506QMN1</accession>
<protein>
    <submittedName>
        <fullName evidence="1">DUF4865 family protein</fullName>
    </submittedName>
</protein>
<organism evidence="1 2">
    <name type="scientific">Pantoea deleyi</name>
    <dbReference type="NCBI Taxonomy" id="470932"/>
    <lineage>
        <taxon>Bacteria</taxon>
        <taxon>Pseudomonadati</taxon>
        <taxon>Pseudomonadota</taxon>
        <taxon>Gammaproteobacteria</taxon>
        <taxon>Enterobacterales</taxon>
        <taxon>Erwiniaceae</taxon>
        <taxon>Pantoea</taxon>
    </lineage>
</organism>
<gene>
    <name evidence="1" type="ORF">FJW01_05075</name>
</gene>
<comment type="caution">
    <text evidence="1">The sequence shown here is derived from an EMBL/GenBank/DDBJ whole genome shotgun (WGS) entry which is preliminary data.</text>
</comment>
<keyword evidence="2" id="KW-1185">Reference proteome</keyword>
<dbReference type="RefSeq" id="WP_128084592.1">
    <property type="nucleotide sequence ID" value="NZ_CP071407.1"/>
</dbReference>
<dbReference type="Proteomes" id="UP000317747">
    <property type="component" value="Unassembled WGS sequence"/>
</dbReference>
<reference evidence="1 2" key="1">
    <citation type="submission" date="2019-06" db="EMBL/GenBank/DDBJ databases">
        <title>Taxogenomics and systematics of the genus Pantoea.</title>
        <authorList>
            <person name="Tambong J.T."/>
        </authorList>
    </citation>
    <scope>NUCLEOTIDE SEQUENCE [LARGE SCALE GENOMIC DNA]</scope>
    <source>
        <strain evidence="1 2">LMG 24200</strain>
    </source>
</reference>
<sequence length="175" mass="19875">MIVMHYRFTLPADYDMGIIEQRIRENGARLNGFPGLIAKAYLCARREEGGLGENRYAPIYFWQEARAMQRFLQTPGFAALVRDFGWPTPECWLASEDQAPIPDLAEARFMTLERWTIPPHTVLTALPERSGLSAWDVSRWQGITLRASSQRPAGEQEVYRIGYLARGAAASAWLL</sequence>
<dbReference type="EMBL" id="VHJA01000037">
    <property type="protein sequence ID" value="TPV45630.1"/>
    <property type="molecule type" value="Genomic_DNA"/>
</dbReference>
<name>A0A506QMN1_9GAMM</name>
<proteinExistence type="predicted"/>
<dbReference type="AlphaFoldDB" id="A0A506QMN1"/>
<dbReference type="Pfam" id="PF16157">
    <property type="entry name" value="DUF4865"/>
    <property type="match status" value="1"/>
</dbReference>
<dbReference type="InterPro" id="IPR032349">
    <property type="entry name" value="DUF4865"/>
</dbReference>